<accession>A0ABP0D1S5</accession>
<feature type="transmembrane region" description="Helical" evidence="1">
    <location>
        <begin position="214"/>
        <end position="233"/>
    </location>
</feature>
<dbReference type="EMBL" id="CAWUHD010000236">
    <property type="protein sequence ID" value="CAK7238363.1"/>
    <property type="molecule type" value="Genomic_DNA"/>
</dbReference>
<proteinExistence type="predicted"/>
<evidence type="ECO:0000256" key="1">
    <source>
        <dbReference type="SAM" id="Phobius"/>
    </source>
</evidence>
<protein>
    <submittedName>
        <fullName evidence="2">Uncharacterized protein</fullName>
    </submittedName>
</protein>
<reference evidence="2 3" key="1">
    <citation type="submission" date="2024-01" db="EMBL/GenBank/DDBJ databases">
        <authorList>
            <person name="Allen C."/>
            <person name="Tagirdzhanova G."/>
        </authorList>
    </citation>
    <scope>NUCLEOTIDE SEQUENCE [LARGE SCALE GENOMIC DNA]</scope>
</reference>
<keyword evidence="3" id="KW-1185">Reference proteome</keyword>
<evidence type="ECO:0000313" key="2">
    <source>
        <dbReference type="EMBL" id="CAK7238363.1"/>
    </source>
</evidence>
<keyword evidence="1" id="KW-0812">Transmembrane</keyword>
<organism evidence="2 3">
    <name type="scientific">Sporothrix eucalyptigena</name>
    <dbReference type="NCBI Taxonomy" id="1812306"/>
    <lineage>
        <taxon>Eukaryota</taxon>
        <taxon>Fungi</taxon>
        <taxon>Dikarya</taxon>
        <taxon>Ascomycota</taxon>
        <taxon>Pezizomycotina</taxon>
        <taxon>Sordariomycetes</taxon>
        <taxon>Sordariomycetidae</taxon>
        <taxon>Ophiostomatales</taxon>
        <taxon>Ophiostomataceae</taxon>
        <taxon>Sporothrix</taxon>
    </lineage>
</organism>
<dbReference type="Proteomes" id="UP001642482">
    <property type="component" value="Unassembled WGS sequence"/>
</dbReference>
<evidence type="ECO:0000313" key="3">
    <source>
        <dbReference type="Proteomes" id="UP001642482"/>
    </source>
</evidence>
<gene>
    <name evidence="2" type="ORF">SEUCBS140593_010591</name>
</gene>
<comment type="caution">
    <text evidence="2">The sequence shown here is derived from an EMBL/GenBank/DDBJ whole genome shotgun (WGS) entry which is preliminary data.</text>
</comment>
<name>A0ABP0D1S5_9PEZI</name>
<keyword evidence="1" id="KW-1133">Transmembrane helix</keyword>
<sequence length="234" mass="24194">MPTATPLYGYYLLSNLSPLTTTLWAPAYVVLANVSATTTFQWYTSFLYANCYPDGKIVQSIVSDSNNAPVNKQVVLYNSPGSACSAVWKTVGVAAKYANGTVTLTSSSGAFRARPSLLPTSSPILIGLPLPQMLVDGLDVGEAALCCPSNFTAVSAHCYSTLPQSVSAPGTYTIGGSTVTAAEIMVTAAGSVSVATTTSKSAGIRSSGRDYHKLALRSAVVGCIVLVMGGLFVL</sequence>
<keyword evidence="1" id="KW-0472">Membrane</keyword>